<evidence type="ECO:0000256" key="1">
    <source>
        <dbReference type="SAM" id="MobiDB-lite"/>
    </source>
</evidence>
<keyword evidence="3" id="KW-1185">Reference proteome</keyword>
<dbReference type="AlphaFoldDB" id="A0A9Q1B5T8"/>
<evidence type="ECO:0000313" key="2">
    <source>
        <dbReference type="EMBL" id="KAJ7341383.1"/>
    </source>
</evidence>
<feature type="region of interest" description="Disordered" evidence="1">
    <location>
        <begin position="1"/>
        <end position="23"/>
    </location>
</feature>
<evidence type="ECO:0000313" key="3">
    <source>
        <dbReference type="Proteomes" id="UP001142489"/>
    </source>
</evidence>
<gene>
    <name evidence="2" type="ORF">JRQ81_005419</name>
</gene>
<feature type="region of interest" description="Disordered" evidence="1">
    <location>
        <begin position="131"/>
        <end position="165"/>
    </location>
</feature>
<feature type="compositionally biased region" description="Polar residues" evidence="1">
    <location>
        <begin position="131"/>
        <end position="152"/>
    </location>
</feature>
<name>A0A9Q1B5T8_9SAUR</name>
<dbReference type="PANTHER" id="PTHR34488:SF1">
    <property type="entry name" value="SI:CH211-245H14.1-RELATED"/>
    <property type="match status" value="1"/>
</dbReference>
<dbReference type="OrthoDB" id="8446971at2759"/>
<sequence>MQQQQQQAPEGPPLIPGRRGRVRWAPGGRIRPWKAAAAASRPFVATRSLQGGDAPSAPAAPFWDPQQGLRRSSDPLAQELARVLETVSGFALHLFSEHQQLKSRLHSLETQHRDRVSHLLAENNRLQQEIQELESSPEASRSPPTGPQRSAPQPSPPKGQETPGKVFPMQIRTAGKTGGCERLFLNDVSRLLSRQGVSLKVEEYTETSEHPLLMFCPIASRLDTDIESAFQVLSGKQKVLLVVMHYAHKEQTGPFRQQTTTHPSVVMTVHTRFTVLEGMYACEMNKAAVADVADTIKSLADDP</sequence>
<proteinExistence type="predicted"/>
<dbReference type="PANTHER" id="PTHR34488">
    <property type="entry name" value="SI:CH211-245H14.1-RELATED"/>
    <property type="match status" value="1"/>
</dbReference>
<accession>A0A9Q1B5T8</accession>
<comment type="caution">
    <text evidence="2">The sequence shown here is derived from an EMBL/GenBank/DDBJ whole genome shotgun (WGS) entry which is preliminary data.</text>
</comment>
<organism evidence="2 3">
    <name type="scientific">Phrynocephalus forsythii</name>
    <dbReference type="NCBI Taxonomy" id="171643"/>
    <lineage>
        <taxon>Eukaryota</taxon>
        <taxon>Metazoa</taxon>
        <taxon>Chordata</taxon>
        <taxon>Craniata</taxon>
        <taxon>Vertebrata</taxon>
        <taxon>Euteleostomi</taxon>
        <taxon>Lepidosauria</taxon>
        <taxon>Squamata</taxon>
        <taxon>Bifurcata</taxon>
        <taxon>Unidentata</taxon>
        <taxon>Episquamata</taxon>
        <taxon>Toxicofera</taxon>
        <taxon>Iguania</taxon>
        <taxon>Acrodonta</taxon>
        <taxon>Agamidae</taxon>
        <taxon>Agaminae</taxon>
        <taxon>Phrynocephalus</taxon>
    </lineage>
</organism>
<dbReference type="Proteomes" id="UP001142489">
    <property type="component" value="Unassembled WGS sequence"/>
</dbReference>
<dbReference type="EMBL" id="JAPFRF010000002">
    <property type="protein sequence ID" value="KAJ7341383.1"/>
    <property type="molecule type" value="Genomic_DNA"/>
</dbReference>
<feature type="region of interest" description="Disordered" evidence="1">
    <location>
        <begin position="41"/>
        <end position="70"/>
    </location>
</feature>
<reference evidence="2" key="1">
    <citation type="journal article" date="2023" name="DNA Res.">
        <title>Chromosome-level genome assembly of Phrynocephalus forsythii using third-generation DNA sequencing and Hi-C analysis.</title>
        <authorList>
            <person name="Qi Y."/>
            <person name="Zhao W."/>
            <person name="Zhao Y."/>
            <person name="Niu C."/>
            <person name="Cao S."/>
            <person name="Zhang Y."/>
        </authorList>
    </citation>
    <scope>NUCLEOTIDE SEQUENCE</scope>
    <source>
        <tissue evidence="2">Muscle</tissue>
    </source>
</reference>
<protein>
    <submittedName>
        <fullName evidence="2">Uncharacterized protein</fullName>
    </submittedName>
</protein>